<proteinExistence type="predicted"/>
<comment type="caution">
    <text evidence="2">The sequence shown here is derived from an EMBL/GenBank/DDBJ whole genome shotgun (WGS) entry which is preliminary data.</text>
</comment>
<dbReference type="CDD" id="cd04301">
    <property type="entry name" value="NAT_SF"/>
    <property type="match status" value="1"/>
</dbReference>
<dbReference type="InterPro" id="IPR050276">
    <property type="entry name" value="MshD_Acetyltransferase"/>
</dbReference>
<dbReference type="SUPFAM" id="SSF55729">
    <property type="entry name" value="Acyl-CoA N-acyltransferases (Nat)"/>
    <property type="match status" value="1"/>
</dbReference>
<feature type="domain" description="N-acetyltransferase" evidence="1">
    <location>
        <begin position="138"/>
        <end position="278"/>
    </location>
</feature>
<dbReference type="Pfam" id="PF24553">
    <property type="entry name" value="Rv0428c_C"/>
    <property type="match status" value="1"/>
</dbReference>
<name>A0A2G7TB17_9FLAO</name>
<dbReference type="PROSITE" id="PS51186">
    <property type="entry name" value="GNAT"/>
    <property type="match status" value="1"/>
</dbReference>
<protein>
    <submittedName>
        <fullName evidence="2">GNAT family N-acetyltransferase</fullName>
    </submittedName>
</protein>
<dbReference type="InterPro" id="IPR016181">
    <property type="entry name" value="Acyl_CoA_acyltransferase"/>
</dbReference>
<evidence type="ECO:0000313" key="2">
    <source>
        <dbReference type="EMBL" id="PII37112.1"/>
    </source>
</evidence>
<sequence length="278" mass="29619">MVQAGMSKSFTHDRASVECDPETVVGVEQRGFNAWPAQRTVLCGDWLLRAAQGHTKRANSANAQQPGARLGALLPQIEAFYERQGLPAIFRLSPLASPEADAQLAQAGYLLADPSLVMRAALTDMAPPANDQGWTLAIQARPGTAWLQGFAQAGAVPEQHRQAHHHMLQSIAWPAAFASLQVGGGVGGEVGGEVVGFGLAVVERGCVGLYDIVITPALRGQGLGRALVHGLMHWGQTQGAQWAELQVRAPNMVARGLYESLGFQALYGYHYRLPASAL</sequence>
<dbReference type="GO" id="GO:0008999">
    <property type="term" value="F:protein-N-terminal-alanine acetyltransferase activity"/>
    <property type="evidence" value="ECO:0007669"/>
    <property type="project" value="TreeGrafter"/>
</dbReference>
<dbReference type="PANTHER" id="PTHR43617">
    <property type="entry name" value="L-AMINO ACID N-ACETYLTRANSFERASE"/>
    <property type="match status" value="1"/>
</dbReference>
<accession>A0A2G7TB17</accession>
<organism evidence="2">
    <name type="scientific">Chryseobacterium sp. B5</name>
    <dbReference type="NCBI Taxonomy" id="2050562"/>
    <lineage>
        <taxon>Bacteria</taxon>
        <taxon>Pseudomonadati</taxon>
        <taxon>Bacteroidota</taxon>
        <taxon>Flavobacteriia</taxon>
        <taxon>Flavobacteriales</taxon>
        <taxon>Weeksellaceae</taxon>
        <taxon>Chryseobacterium group</taxon>
        <taxon>Chryseobacterium</taxon>
    </lineage>
</organism>
<dbReference type="PANTHER" id="PTHR43617:SF20">
    <property type="entry name" value="N-ALPHA-ACETYLTRANSFERASE RIMI"/>
    <property type="match status" value="1"/>
</dbReference>
<dbReference type="Gene3D" id="3.40.630.30">
    <property type="match status" value="1"/>
</dbReference>
<evidence type="ECO:0000259" key="1">
    <source>
        <dbReference type="PROSITE" id="PS51186"/>
    </source>
</evidence>
<dbReference type="AlphaFoldDB" id="A0A2G7TB17"/>
<dbReference type="InterPro" id="IPR000182">
    <property type="entry name" value="GNAT_dom"/>
</dbReference>
<reference evidence="2" key="1">
    <citation type="submission" date="2017-10" db="EMBL/GenBank/DDBJ databases">
        <title>Chryseobacterium sp. B5 is a hydrocarbonoclastic and plant growth promoting bacterium.</title>
        <authorList>
            <person name="Thijs S."/>
            <person name="Gkorezis P."/>
            <person name="Van Hamme J."/>
        </authorList>
    </citation>
    <scope>NUCLEOTIDE SEQUENCE</scope>
    <source>
        <strain evidence="2">B5</strain>
    </source>
</reference>
<keyword evidence="2" id="KW-0808">Transferase</keyword>
<gene>
    <name evidence="2" type="ORF">CTI11_02855</name>
</gene>
<dbReference type="InterPro" id="IPR056935">
    <property type="entry name" value="Rv0428c-like_C"/>
</dbReference>
<dbReference type="EMBL" id="PEKC01000006">
    <property type="protein sequence ID" value="PII37112.1"/>
    <property type="molecule type" value="Genomic_DNA"/>
</dbReference>